<reference evidence="1" key="1">
    <citation type="journal article" date="2020" name="Stud. Mycol.">
        <title>101 Dothideomycetes genomes: a test case for predicting lifestyles and emergence of pathogens.</title>
        <authorList>
            <person name="Haridas S."/>
            <person name="Albert R."/>
            <person name="Binder M."/>
            <person name="Bloem J."/>
            <person name="Labutti K."/>
            <person name="Salamov A."/>
            <person name="Andreopoulos B."/>
            <person name="Baker S."/>
            <person name="Barry K."/>
            <person name="Bills G."/>
            <person name="Bluhm B."/>
            <person name="Cannon C."/>
            <person name="Castanera R."/>
            <person name="Culley D."/>
            <person name="Daum C."/>
            <person name="Ezra D."/>
            <person name="Gonzalez J."/>
            <person name="Henrissat B."/>
            <person name="Kuo A."/>
            <person name="Liang C."/>
            <person name="Lipzen A."/>
            <person name="Lutzoni F."/>
            <person name="Magnuson J."/>
            <person name="Mondo S."/>
            <person name="Nolan M."/>
            <person name="Ohm R."/>
            <person name="Pangilinan J."/>
            <person name="Park H.-J."/>
            <person name="Ramirez L."/>
            <person name="Alfaro M."/>
            <person name="Sun H."/>
            <person name="Tritt A."/>
            <person name="Yoshinaga Y."/>
            <person name="Zwiers L.-H."/>
            <person name="Turgeon B."/>
            <person name="Goodwin S."/>
            <person name="Spatafora J."/>
            <person name="Crous P."/>
            <person name="Grigoriev I."/>
        </authorList>
    </citation>
    <scope>NUCLEOTIDE SEQUENCE</scope>
    <source>
        <strain evidence="1">CBS 110217</strain>
    </source>
</reference>
<dbReference type="EMBL" id="ML978223">
    <property type="protein sequence ID" value="KAF2027693.1"/>
    <property type="molecule type" value="Genomic_DNA"/>
</dbReference>
<comment type="caution">
    <text evidence="1">The sequence shown here is derived from an EMBL/GenBank/DDBJ whole genome shotgun (WGS) entry which is preliminary data.</text>
</comment>
<evidence type="ECO:0000313" key="2">
    <source>
        <dbReference type="Proteomes" id="UP000799777"/>
    </source>
</evidence>
<dbReference type="Proteomes" id="UP000799777">
    <property type="component" value="Unassembled WGS sequence"/>
</dbReference>
<sequence>MTSPDYDRYIGTYPKATLKTLPQEKCDMIYELREAGERLFANTNVVGKDFAREAYKWLYEYGDLGRLICLETLPAIYREIFIERPHPEELPFLPKTVGRHLRALADLDHVKGLKLKISIFYIFAKLINFDLLEDLAVHMRRVVDRLDSKQAIVNIELHLRTGDLSPFTRAFCIHGPGLKQQDEEPFAFAETNMVSLLGAGTAERRTSLASPWVGPDRIM</sequence>
<evidence type="ECO:0000313" key="1">
    <source>
        <dbReference type="EMBL" id="KAF2027693.1"/>
    </source>
</evidence>
<dbReference type="AlphaFoldDB" id="A0A9P4LJK0"/>
<keyword evidence="2" id="KW-1185">Reference proteome</keyword>
<gene>
    <name evidence="1" type="ORF">EK21DRAFT_114628</name>
</gene>
<protein>
    <submittedName>
        <fullName evidence="1">Uncharacterized protein</fullName>
    </submittedName>
</protein>
<name>A0A9P4LJK0_9PLEO</name>
<accession>A0A9P4LJK0</accession>
<proteinExistence type="predicted"/>
<organism evidence="1 2">
    <name type="scientific">Setomelanomma holmii</name>
    <dbReference type="NCBI Taxonomy" id="210430"/>
    <lineage>
        <taxon>Eukaryota</taxon>
        <taxon>Fungi</taxon>
        <taxon>Dikarya</taxon>
        <taxon>Ascomycota</taxon>
        <taxon>Pezizomycotina</taxon>
        <taxon>Dothideomycetes</taxon>
        <taxon>Pleosporomycetidae</taxon>
        <taxon>Pleosporales</taxon>
        <taxon>Pleosporineae</taxon>
        <taxon>Phaeosphaeriaceae</taxon>
        <taxon>Setomelanomma</taxon>
    </lineage>
</organism>